<dbReference type="InterPro" id="IPR023997">
    <property type="entry name" value="TonB-dep_OMP_SusC/RagA_CS"/>
</dbReference>
<evidence type="ECO:0000256" key="4">
    <source>
        <dbReference type="ARBA" id="ARBA00022692"/>
    </source>
</evidence>
<dbReference type="Pfam" id="PF13715">
    <property type="entry name" value="CarbopepD_reg_2"/>
    <property type="match status" value="1"/>
</dbReference>
<dbReference type="PROSITE" id="PS52016">
    <property type="entry name" value="TONB_DEPENDENT_REC_3"/>
    <property type="match status" value="1"/>
</dbReference>
<dbReference type="RefSeq" id="WP_067755722.1">
    <property type="nucleotide sequence ID" value="NZ_CP015772.1"/>
</dbReference>
<dbReference type="STRING" id="1176587.A8C56_10955"/>
<keyword evidence="6 8" id="KW-0472">Membrane</keyword>
<reference evidence="12 13" key="1">
    <citation type="submission" date="2016-05" db="EMBL/GenBank/DDBJ databases">
        <title>Niabella ginsenosidivorans BS26 whole genome sequencing.</title>
        <authorList>
            <person name="Im W.T."/>
            <person name="Siddiqi M.Z."/>
        </authorList>
    </citation>
    <scope>NUCLEOTIDE SEQUENCE [LARGE SCALE GENOMIC DNA]</scope>
    <source>
        <strain evidence="12 13">BS26</strain>
    </source>
</reference>
<keyword evidence="7 8" id="KW-0998">Cell outer membrane</keyword>
<dbReference type="AlphaFoldDB" id="A0A1A9I3Z4"/>
<dbReference type="Gene3D" id="2.60.40.1120">
    <property type="entry name" value="Carboxypeptidase-like, regulatory domain"/>
    <property type="match status" value="1"/>
</dbReference>
<evidence type="ECO:0000256" key="6">
    <source>
        <dbReference type="ARBA" id="ARBA00023136"/>
    </source>
</evidence>
<dbReference type="NCBIfam" id="TIGR04056">
    <property type="entry name" value="OMP_RagA_SusC"/>
    <property type="match status" value="1"/>
</dbReference>
<evidence type="ECO:0000256" key="2">
    <source>
        <dbReference type="ARBA" id="ARBA00022448"/>
    </source>
</evidence>
<dbReference type="Pfam" id="PF07715">
    <property type="entry name" value="Plug"/>
    <property type="match status" value="1"/>
</dbReference>
<evidence type="ECO:0000259" key="11">
    <source>
        <dbReference type="Pfam" id="PF07715"/>
    </source>
</evidence>
<dbReference type="SUPFAM" id="SSF56935">
    <property type="entry name" value="Porins"/>
    <property type="match status" value="1"/>
</dbReference>
<evidence type="ECO:0000259" key="10">
    <source>
        <dbReference type="Pfam" id="PF00593"/>
    </source>
</evidence>
<dbReference type="Proteomes" id="UP000077667">
    <property type="component" value="Chromosome"/>
</dbReference>
<sequence length="1034" mass="114057">MKRVLCFLIVLTTLTPFYSKGQNEPQPTINSVLKGQVSDSASKLPLANVSIQIKGITNGTTSDARGAFTLYTAQKFPFTIVVTSVGYEAKETVATGSPIDVFLKPATSQLEDVVVVGYGTQRRKDVIGAVSKVNAQEVKTFPAASFDAQLQGKAAGVQINTFSGTPGAGIKVQIRGTASINASNAPLYVIDGLIVNNNSLSSIDLGGGKVTSPLADLNPADIESIEILKDASAIAIYGSRGSNGVILVTTNKGAYSQNRAQINLSASHGYQWADKSRLWKYTTGPEHAMLVNEQWINSGIDNPALNQTYENRPFRPVDEVINGVPGRGNPEDQQTYDRLAIGLRTAQNNDYHLSIQKGNESTRYNLALGYTDQEGIMKPVKFDRYSFRYNLESKLNKFITIGSLNNLSYSFRQQAREGSGQQASYTLAIMHTPTYLPLYNDDGTLARGSIYENIYNLIDLNTTNISTRSIRYSGNQYLEVKILPELNFRATFGLDYDYYNDREFFSDKTIIGGAPNPLGYKYEGITNYSLLQSEQLFNYNKSFGSGHTITALLGSSFQQEDSKFTSATGQGFPNNSFQQISAASVRTATQSQSRSTLASFLSRINYNFDNTYYVEASLRADGSSKFGANNRWGYFPAVGFGWRVKNAAFLKNTDRISELKLRLSAGSSGNQNGINDYASRGLWTGNAQYADDLTSGFKAGIAPSQLANPNLKWEKTTSYNLGLNIGFFDNRLNFDVDFYYRYTTDALLQLQVPGATGYNSMLANAGEISNRGIEVAVSSLNIKNAAFQWRTDFNIASNRNRAEKLLAPITFEAREYRRTEEGYPLASWWLYEQLYVDPQTGNAVFYDADHNGTLTATDRRMLGNLIPKFFGGLTNNFSFGNFDANILFTFQYGNRVYNFNRYIMEGGGTRDASRAILASQLKRWQKPGDITDVPRVTSVGYNYTIEQNSRFLEDGSFIRLKAVSLGYNLSNSLTNRLGLRGVRVFASGSNLLIWTKYTGADPESSNDAGQNLDGLDTATLPQPVGISFGINVKF</sequence>
<dbReference type="InterPro" id="IPR036942">
    <property type="entry name" value="Beta-barrel_TonB_sf"/>
</dbReference>
<evidence type="ECO:0008006" key="14">
    <source>
        <dbReference type="Google" id="ProtNLM"/>
    </source>
</evidence>
<evidence type="ECO:0000256" key="9">
    <source>
        <dbReference type="RuleBase" id="RU003357"/>
    </source>
</evidence>
<dbReference type="InterPro" id="IPR000531">
    <property type="entry name" value="Beta-barrel_TonB"/>
</dbReference>
<feature type="domain" description="TonB-dependent receptor plug" evidence="11">
    <location>
        <begin position="124"/>
        <end position="245"/>
    </location>
</feature>
<dbReference type="InterPro" id="IPR039426">
    <property type="entry name" value="TonB-dep_rcpt-like"/>
</dbReference>
<dbReference type="NCBIfam" id="TIGR04057">
    <property type="entry name" value="SusC_RagA_signa"/>
    <property type="match status" value="1"/>
</dbReference>
<protein>
    <recommendedName>
        <fullName evidence="14">SusC/RagA family TonB-linked outer membrane protein</fullName>
    </recommendedName>
</protein>
<dbReference type="Gene3D" id="2.40.170.20">
    <property type="entry name" value="TonB-dependent receptor, beta-barrel domain"/>
    <property type="match status" value="1"/>
</dbReference>
<dbReference type="InterPro" id="IPR012910">
    <property type="entry name" value="Plug_dom"/>
</dbReference>
<name>A0A1A9I3Z4_9BACT</name>
<proteinExistence type="inferred from homology"/>
<dbReference type="Pfam" id="PF00593">
    <property type="entry name" value="TonB_dep_Rec_b-barrel"/>
    <property type="match status" value="1"/>
</dbReference>
<dbReference type="InterPro" id="IPR008969">
    <property type="entry name" value="CarboxyPept-like_regulatory"/>
</dbReference>
<organism evidence="12 13">
    <name type="scientific">Niabella ginsenosidivorans</name>
    <dbReference type="NCBI Taxonomy" id="1176587"/>
    <lineage>
        <taxon>Bacteria</taxon>
        <taxon>Pseudomonadati</taxon>
        <taxon>Bacteroidota</taxon>
        <taxon>Chitinophagia</taxon>
        <taxon>Chitinophagales</taxon>
        <taxon>Chitinophagaceae</taxon>
        <taxon>Niabella</taxon>
    </lineage>
</organism>
<evidence type="ECO:0000256" key="5">
    <source>
        <dbReference type="ARBA" id="ARBA00023077"/>
    </source>
</evidence>
<dbReference type="KEGG" id="nia:A8C56_10955"/>
<evidence type="ECO:0000313" key="13">
    <source>
        <dbReference type="Proteomes" id="UP000077667"/>
    </source>
</evidence>
<keyword evidence="3 8" id="KW-1134">Transmembrane beta strand</keyword>
<dbReference type="EMBL" id="CP015772">
    <property type="protein sequence ID" value="ANH81430.1"/>
    <property type="molecule type" value="Genomic_DNA"/>
</dbReference>
<dbReference type="Gene3D" id="2.170.130.10">
    <property type="entry name" value="TonB-dependent receptor, plug domain"/>
    <property type="match status" value="1"/>
</dbReference>
<evidence type="ECO:0000256" key="7">
    <source>
        <dbReference type="ARBA" id="ARBA00023237"/>
    </source>
</evidence>
<keyword evidence="5 9" id="KW-0798">TonB box</keyword>
<comment type="similarity">
    <text evidence="8 9">Belongs to the TonB-dependent receptor family.</text>
</comment>
<evidence type="ECO:0000256" key="1">
    <source>
        <dbReference type="ARBA" id="ARBA00004571"/>
    </source>
</evidence>
<dbReference type="InterPro" id="IPR037066">
    <property type="entry name" value="Plug_dom_sf"/>
</dbReference>
<evidence type="ECO:0000256" key="3">
    <source>
        <dbReference type="ARBA" id="ARBA00022452"/>
    </source>
</evidence>
<gene>
    <name evidence="12" type="ORF">A8C56_10955</name>
</gene>
<feature type="domain" description="TonB-dependent receptor-like beta-barrel" evidence="10">
    <location>
        <begin position="445"/>
        <end position="970"/>
    </location>
</feature>
<comment type="subcellular location">
    <subcellularLocation>
        <location evidence="1 8">Cell outer membrane</location>
        <topology evidence="1 8">Multi-pass membrane protein</topology>
    </subcellularLocation>
</comment>
<dbReference type="SUPFAM" id="SSF49464">
    <property type="entry name" value="Carboxypeptidase regulatory domain-like"/>
    <property type="match status" value="1"/>
</dbReference>
<keyword evidence="4 8" id="KW-0812">Transmembrane</keyword>
<dbReference type="InterPro" id="IPR023996">
    <property type="entry name" value="TonB-dep_OMP_SusC/RagA"/>
</dbReference>
<evidence type="ECO:0000256" key="8">
    <source>
        <dbReference type="PROSITE-ProRule" id="PRU01360"/>
    </source>
</evidence>
<dbReference type="OrthoDB" id="9768177at2"/>
<evidence type="ECO:0000313" key="12">
    <source>
        <dbReference type="EMBL" id="ANH81430.1"/>
    </source>
</evidence>
<keyword evidence="2 8" id="KW-0813">Transport</keyword>
<dbReference type="GO" id="GO:0009279">
    <property type="term" value="C:cell outer membrane"/>
    <property type="evidence" value="ECO:0007669"/>
    <property type="project" value="UniProtKB-SubCell"/>
</dbReference>
<accession>A0A1A9I3Z4</accession>
<keyword evidence="13" id="KW-1185">Reference proteome</keyword>